<dbReference type="GO" id="GO:0008126">
    <property type="term" value="F:acetylesterase activity"/>
    <property type="evidence" value="ECO:0007669"/>
    <property type="project" value="TreeGrafter"/>
</dbReference>
<dbReference type="KEGG" id="dfa:DFA_07544"/>
<evidence type="ECO:0000256" key="2">
    <source>
        <dbReference type="SAM" id="Phobius"/>
    </source>
</evidence>
<dbReference type="InterPro" id="IPR050960">
    <property type="entry name" value="AB_hydrolase_4_sf"/>
</dbReference>
<gene>
    <name evidence="4" type="ORF">DFA_07544</name>
</gene>
<sequence length="793" mass="90322">MSEVKLYFDADNLNNISTLKQCPALYQPLNKPANHQGEADDTPTVQNGATYDPPYSLHFTHAMNYYATFKVKRLNIERTREDLVNPEDGGSVSLDWFEFGEFKEDTPIVVYIHSLTGGSHEPWLRSFAKHAYDTKGWRSVAFNNRGCCGNKITADIGYCGTKIDDFQMCIKHIQQKYPNAKLMLVGFSLGSVILVNYLKATGESSPFIASVSISNPINMTESCKTIESTYLNRKMICGPLADNIKRLFLKFGDRLNQYTTKEDIIKAQTVTDLDWCVTHKMFNYDSPQHYYEAASPSNHIQDIKKPILFINASDDSIAPVHAIPFAKFKSNPNTMLALTKRGGHLGFIDHKDWNPYSQKIGVEYLAAQLNNNIAHRKWINGKRLVESQVGDCYWYVDTVTIWMLGGLNLSGIKTSVYTSEAVVCIVKVGGESTQSVTSLPILTKWIWLYMNRHMIQRENPCFLLSYDISFNHNTYNAKTITEIASQSDFKRWSAKQVFEWATKEVQVREEYAQMLLDNDVDGESIAVFTEADFGKCGIVVAPAKKLYLAAQQLLIKQQQQQQSHQHSSSRVGTMADIFSRAYTIIDLSGYPNKEMCKDSVDEKQASRIVYEYGDSKDIDKVNQYLQKQFQEAQPPTNQVCSHITGPSLASLLLVNPSPTIPKYQPITLISLDTQNLYLLYCTNSIVVFYLFLSIYLIRTSNEVDNELTTFWQQLATKDIIEDMIKLENNTKFPVSSGNSLYVRRCYYDLFESLMIGTDLRKVRKVHTASWRNSRDRKVDVCFLPPPSTCQEKR</sequence>
<dbReference type="Pfam" id="PF00561">
    <property type="entry name" value="Abhydrolase_1"/>
    <property type="match status" value="1"/>
</dbReference>
<dbReference type="GeneID" id="14871876"/>
<dbReference type="SUPFAM" id="SSF53474">
    <property type="entry name" value="alpha/beta-Hydrolases"/>
    <property type="match status" value="1"/>
</dbReference>
<organism evidence="4 5">
    <name type="scientific">Cavenderia fasciculata</name>
    <name type="common">Slime mold</name>
    <name type="synonym">Dictyostelium fasciculatum</name>
    <dbReference type="NCBI Taxonomy" id="261658"/>
    <lineage>
        <taxon>Eukaryota</taxon>
        <taxon>Amoebozoa</taxon>
        <taxon>Evosea</taxon>
        <taxon>Eumycetozoa</taxon>
        <taxon>Dictyostelia</taxon>
        <taxon>Acytosteliales</taxon>
        <taxon>Cavenderiaceae</taxon>
        <taxon>Cavenderia</taxon>
    </lineage>
</organism>
<dbReference type="InterPro" id="IPR001660">
    <property type="entry name" value="SAM"/>
</dbReference>
<dbReference type="Gene3D" id="1.10.150.50">
    <property type="entry name" value="Transcription Factor, Ets-1"/>
    <property type="match status" value="1"/>
</dbReference>
<evidence type="ECO:0000259" key="3">
    <source>
        <dbReference type="PROSITE" id="PS50105"/>
    </source>
</evidence>
<feature type="transmembrane region" description="Helical" evidence="2">
    <location>
        <begin position="677"/>
        <end position="697"/>
    </location>
</feature>
<evidence type="ECO:0000256" key="1">
    <source>
        <dbReference type="ARBA" id="ARBA00010884"/>
    </source>
</evidence>
<dbReference type="InterPro" id="IPR000073">
    <property type="entry name" value="AB_hydrolase_1"/>
</dbReference>
<dbReference type="PROSITE" id="PS50105">
    <property type="entry name" value="SAM_DOMAIN"/>
    <property type="match status" value="1"/>
</dbReference>
<dbReference type="PANTHER" id="PTHR10794:SF63">
    <property type="entry name" value="ALPHA_BETA HYDROLASE 1, ISOFORM A"/>
    <property type="match status" value="1"/>
</dbReference>
<dbReference type="Proteomes" id="UP000007797">
    <property type="component" value="Unassembled WGS sequence"/>
</dbReference>
<dbReference type="EMBL" id="GL883013">
    <property type="protein sequence ID" value="EGG20420.1"/>
    <property type="molecule type" value="Genomic_DNA"/>
</dbReference>
<accession>F4PWQ6</accession>
<dbReference type="InterPro" id="IPR013761">
    <property type="entry name" value="SAM/pointed_sf"/>
</dbReference>
<keyword evidence="2" id="KW-0812">Transmembrane</keyword>
<dbReference type="AlphaFoldDB" id="F4PWQ6"/>
<dbReference type="GO" id="GO:0047372">
    <property type="term" value="F:monoacylglycerol lipase activity"/>
    <property type="evidence" value="ECO:0007669"/>
    <property type="project" value="TreeGrafter"/>
</dbReference>
<dbReference type="GO" id="GO:0051792">
    <property type="term" value="P:medium-chain fatty acid biosynthetic process"/>
    <property type="evidence" value="ECO:0007669"/>
    <property type="project" value="TreeGrafter"/>
</dbReference>
<dbReference type="GO" id="GO:0051793">
    <property type="term" value="P:medium-chain fatty acid catabolic process"/>
    <property type="evidence" value="ECO:0007669"/>
    <property type="project" value="TreeGrafter"/>
</dbReference>
<name>F4PWQ6_CACFS</name>
<proteinExistence type="inferred from homology"/>
<dbReference type="SUPFAM" id="SSF47769">
    <property type="entry name" value="SAM/Pointed domain"/>
    <property type="match status" value="1"/>
</dbReference>
<keyword evidence="2" id="KW-0472">Membrane</keyword>
<evidence type="ECO:0000313" key="5">
    <source>
        <dbReference type="Proteomes" id="UP000007797"/>
    </source>
</evidence>
<dbReference type="InterPro" id="IPR029058">
    <property type="entry name" value="AB_hydrolase_fold"/>
</dbReference>
<feature type="domain" description="SAM" evidence="3">
    <location>
        <begin position="492"/>
        <end position="557"/>
    </location>
</feature>
<keyword evidence="2" id="KW-1133">Transmembrane helix</keyword>
<protein>
    <recommendedName>
        <fullName evidence="3">SAM domain-containing protein</fullName>
    </recommendedName>
</protein>
<keyword evidence="5" id="KW-1185">Reference proteome</keyword>
<dbReference type="OrthoDB" id="2337140at2759"/>
<reference evidence="5" key="1">
    <citation type="journal article" date="2011" name="Genome Res.">
        <title>Phylogeny-wide analysis of social amoeba genomes highlights ancient origins for complex intercellular communication.</title>
        <authorList>
            <person name="Heidel A.J."/>
            <person name="Lawal H.M."/>
            <person name="Felder M."/>
            <person name="Schilde C."/>
            <person name="Helps N.R."/>
            <person name="Tunggal B."/>
            <person name="Rivero F."/>
            <person name="John U."/>
            <person name="Schleicher M."/>
            <person name="Eichinger L."/>
            <person name="Platzer M."/>
            <person name="Noegel A.A."/>
            <person name="Schaap P."/>
            <person name="Gloeckner G."/>
        </authorList>
    </citation>
    <scope>NUCLEOTIDE SEQUENCE [LARGE SCALE GENOMIC DNA]</scope>
    <source>
        <strain evidence="5">SH3</strain>
    </source>
</reference>
<dbReference type="PANTHER" id="PTHR10794">
    <property type="entry name" value="ABHYDROLASE DOMAIN-CONTAINING PROTEIN"/>
    <property type="match status" value="1"/>
</dbReference>
<dbReference type="STRING" id="1054147.F4PWQ6"/>
<comment type="similarity">
    <text evidence="1">Belongs to the AB hydrolase superfamily. AB hydrolase 4 family.</text>
</comment>
<dbReference type="RefSeq" id="XP_004367403.1">
    <property type="nucleotide sequence ID" value="XM_004367346.1"/>
</dbReference>
<evidence type="ECO:0000313" key="4">
    <source>
        <dbReference type="EMBL" id="EGG20420.1"/>
    </source>
</evidence>
<dbReference type="Gene3D" id="3.40.50.1820">
    <property type="entry name" value="alpha/beta hydrolase"/>
    <property type="match status" value="1"/>
</dbReference>